<evidence type="ECO:0000313" key="2">
    <source>
        <dbReference type="Proteomes" id="UP000076798"/>
    </source>
</evidence>
<reference evidence="1 2" key="1">
    <citation type="journal article" date="2016" name="Mol. Biol. Evol.">
        <title>Comparative Genomics of Early-Diverging Mushroom-Forming Fungi Provides Insights into the Origins of Lignocellulose Decay Capabilities.</title>
        <authorList>
            <person name="Nagy L.G."/>
            <person name="Riley R."/>
            <person name="Tritt A."/>
            <person name="Adam C."/>
            <person name="Daum C."/>
            <person name="Floudas D."/>
            <person name="Sun H."/>
            <person name="Yadav J.S."/>
            <person name="Pangilinan J."/>
            <person name="Larsson K.H."/>
            <person name="Matsuura K."/>
            <person name="Barry K."/>
            <person name="Labutti K."/>
            <person name="Kuo R."/>
            <person name="Ohm R.A."/>
            <person name="Bhattacharya S.S."/>
            <person name="Shirouzu T."/>
            <person name="Yoshinaga Y."/>
            <person name="Martin F.M."/>
            <person name="Grigoriev I.V."/>
            <person name="Hibbett D.S."/>
        </authorList>
    </citation>
    <scope>NUCLEOTIDE SEQUENCE [LARGE SCALE GENOMIC DNA]</scope>
    <source>
        <strain evidence="1 2">HHB10207 ss-3</strain>
    </source>
</reference>
<dbReference type="AlphaFoldDB" id="A0A166D429"/>
<dbReference type="EMBL" id="KV428069">
    <property type="protein sequence ID" value="KZT38112.1"/>
    <property type="molecule type" value="Genomic_DNA"/>
</dbReference>
<dbReference type="OrthoDB" id="3066632at2759"/>
<protein>
    <submittedName>
        <fullName evidence="1">Uncharacterized protein</fullName>
    </submittedName>
</protein>
<name>A0A166D429_9AGAM</name>
<dbReference type="STRING" id="1314776.A0A166D429"/>
<keyword evidence="2" id="KW-1185">Reference proteome</keyword>
<evidence type="ECO:0000313" key="1">
    <source>
        <dbReference type="EMBL" id="KZT38112.1"/>
    </source>
</evidence>
<proteinExistence type="predicted"/>
<organism evidence="1 2">
    <name type="scientific">Sistotremastrum suecicum HHB10207 ss-3</name>
    <dbReference type="NCBI Taxonomy" id="1314776"/>
    <lineage>
        <taxon>Eukaryota</taxon>
        <taxon>Fungi</taxon>
        <taxon>Dikarya</taxon>
        <taxon>Basidiomycota</taxon>
        <taxon>Agaricomycotina</taxon>
        <taxon>Agaricomycetes</taxon>
        <taxon>Sistotremastrales</taxon>
        <taxon>Sistotremastraceae</taxon>
        <taxon>Sistotremastrum</taxon>
    </lineage>
</organism>
<sequence length="213" mass="22542">MAFNQAAPSAPAVPFKSTSAVGNYYQAFLTEHAVPNNKGFLVVHSQPSNLAAASAADAEPIVFEWGWGPLKISFRLNLKSLYVEAAVSLNVWPFGSIDLVSLKGDLNKGVSASFNVAVASGSVTLFIRGSSLWVRLNISSVVGNWNEEFEIFTIPFFQASAVAVQGNGVGIQGIAAPGGLDPVQYQKFLDFQNFVNKGGQTGGSQSLIVGDQL</sequence>
<gene>
    <name evidence="1" type="ORF">SISSUDRAFT_1062234</name>
</gene>
<accession>A0A166D429</accession>
<dbReference type="Proteomes" id="UP000076798">
    <property type="component" value="Unassembled WGS sequence"/>
</dbReference>